<feature type="domain" description="FRG" evidence="1">
    <location>
        <begin position="33"/>
        <end position="139"/>
    </location>
</feature>
<dbReference type="Pfam" id="PF08867">
    <property type="entry name" value="FRG"/>
    <property type="match status" value="1"/>
</dbReference>
<sequence length="310" mass="34845">MSNETKVEVDDVASYIKYINELSPTIDGDARTIESTFVFRGQGSTKFDLVPSIGRDSLWRKPGCDAISPIIGTLKHEADIIETACRILPNVFKRDLLPIDLLACLQHYGVPTRLLDVTSNALAALYFACGNLDDVGEVFIFRRPGGDKQEYPICQAIADSWHLFMNSKVLSDFASLAISRPYFDYQRDLVLSNCPEPTDQAKWFKECCEDTLFVYGTRYLDRQAAQSGQYILFPNDIRGEDPYLSFEEFISPLPKDSPVIAGRCIVPSERKKSLLIELGNLGVTESTLFPDSIEKICSGMVSEFKRNQYT</sequence>
<dbReference type="InterPro" id="IPR014966">
    <property type="entry name" value="FRG-dom"/>
</dbReference>
<dbReference type="SMART" id="SM00901">
    <property type="entry name" value="FRG"/>
    <property type="match status" value="1"/>
</dbReference>
<dbReference type="RefSeq" id="WP_099431742.1">
    <property type="nucleotide sequence ID" value="NZ_CP024160.1"/>
</dbReference>
<proteinExistence type="predicted"/>
<evidence type="ECO:0000313" key="3">
    <source>
        <dbReference type="Proteomes" id="UP000225608"/>
    </source>
</evidence>
<protein>
    <recommendedName>
        <fullName evidence="1">FRG domain-containing protein</fullName>
    </recommendedName>
</protein>
<name>A0A2D1TW53_9ACTN</name>
<accession>A0A2D1TW53</accession>
<dbReference type="AlphaFoldDB" id="A0A2D1TW53"/>
<reference evidence="2 3" key="1">
    <citation type="submission" date="2017-10" db="EMBL/GenBank/DDBJ databases">
        <title>Complete genome sequence of Collinsella aerofaciens isolated from the gut of a healthy adult Indian.</title>
        <authorList>
            <person name="Bag S."/>
            <person name="Ghosh T.S."/>
            <person name="Das B."/>
        </authorList>
    </citation>
    <scope>NUCLEOTIDE SEQUENCE [LARGE SCALE GENOMIC DNA]</scope>
    <source>
        <strain evidence="3">indica</strain>
    </source>
</reference>
<organism evidence="2 3">
    <name type="scientific">Collinsella aerofaciens</name>
    <dbReference type="NCBI Taxonomy" id="74426"/>
    <lineage>
        <taxon>Bacteria</taxon>
        <taxon>Bacillati</taxon>
        <taxon>Actinomycetota</taxon>
        <taxon>Coriobacteriia</taxon>
        <taxon>Coriobacteriales</taxon>
        <taxon>Coriobacteriaceae</taxon>
        <taxon>Collinsella</taxon>
    </lineage>
</organism>
<dbReference type="KEGG" id="caer:CSV91_02920"/>
<dbReference type="Proteomes" id="UP000225608">
    <property type="component" value="Chromosome"/>
</dbReference>
<gene>
    <name evidence="2" type="ORF">CSV91_02920</name>
</gene>
<dbReference type="EMBL" id="CP024160">
    <property type="protein sequence ID" value="ATP53580.1"/>
    <property type="molecule type" value="Genomic_DNA"/>
</dbReference>
<evidence type="ECO:0000313" key="2">
    <source>
        <dbReference type="EMBL" id="ATP53580.1"/>
    </source>
</evidence>
<evidence type="ECO:0000259" key="1">
    <source>
        <dbReference type="SMART" id="SM00901"/>
    </source>
</evidence>